<accession>A0ABT8YT62</accession>
<dbReference type="Gene3D" id="3.40.50.150">
    <property type="entry name" value="Vaccinia Virus protein VP39"/>
    <property type="match status" value="1"/>
</dbReference>
<dbReference type="EMBL" id="JAUOZU010000024">
    <property type="protein sequence ID" value="MDO6966958.1"/>
    <property type="molecule type" value="Genomic_DNA"/>
</dbReference>
<evidence type="ECO:0000256" key="1">
    <source>
        <dbReference type="ARBA" id="ARBA00022603"/>
    </source>
</evidence>
<dbReference type="Pfam" id="PF05175">
    <property type="entry name" value="MTS"/>
    <property type="match status" value="1"/>
</dbReference>
<keyword evidence="1 4" id="KW-0489">Methyltransferase</keyword>
<gene>
    <name evidence="4" type="ORF">Q4481_23630</name>
</gene>
<dbReference type="Proteomes" id="UP001174932">
    <property type="component" value="Unassembled WGS sequence"/>
</dbReference>
<evidence type="ECO:0000256" key="2">
    <source>
        <dbReference type="ARBA" id="ARBA00022691"/>
    </source>
</evidence>
<dbReference type="GO" id="GO:0032259">
    <property type="term" value="P:methylation"/>
    <property type="evidence" value="ECO:0007669"/>
    <property type="project" value="UniProtKB-KW"/>
</dbReference>
<reference evidence="4" key="2">
    <citation type="submission" date="2023-07" db="EMBL/GenBank/DDBJ databases">
        <authorList>
            <person name="Shen H."/>
        </authorList>
    </citation>
    <scope>NUCLEOTIDE SEQUENCE</scope>
    <source>
        <strain evidence="4">TNR-22</strain>
    </source>
</reference>
<keyword evidence="2" id="KW-0949">S-adenosyl-L-methionine</keyword>
<evidence type="ECO:0000313" key="5">
    <source>
        <dbReference type="Proteomes" id="UP001174932"/>
    </source>
</evidence>
<feature type="domain" description="Methyltransferase small" evidence="3">
    <location>
        <begin position="64"/>
        <end position="143"/>
    </location>
</feature>
<proteinExistence type="predicted"/>
<dbReference type="InterPro" id="IPR002052">
    <property type="entry name" value="DNA_methylase_N6_adenine_CS"/>
</dbReference>
<dbReference type="InterPro" id="IPR029063">
    <property type="entry name" value="SAM-dependent_MTases_sf"/>
</dbReference>
<name>A0ABT8YT62_9HYPH</name>
<protein>
    <submittedName>
        <fullName evidence="4">Methyltransferase</fullName>
    </submittedName>
</protein>
<keyword evidence="1 4" id="KW-0808">Transferase</keyword>
<dbReference type="InterPro" id="IPR007848">
    <property type="entry name" value="Small_mtfrase_dom"/>
</dbReference>
<sequence>MAKLTKAQAKAHQQACDLLNKDVLSDDEKFFVIENWQESAMHINSTSGAFFTPYGLARDFAIETFSGRMIDLCAGIGTLSFAASMMHRWSSARLDITCIEINPAYVAVGRKILPEATWIEASVFDVIDMDLGRFDIAISNPPFGRITRPDGKRSPRYTGAEFEFHVIDIAAHLAGYGVFILPQMSSGFRYSGSQHYQRDTSGKAFDFQQKTGVYFGPSCGIDTATYLGDWRGVSPLCEVVCCEFAELAAVPCHDAHVQLPTTVYQATSKPTGTTSQLSLFGEVV</sequence>
<evidence type="ECO:0000259" key="3">
    <source>
        <dbReference type="Pfam" id="PF05175"/>
    </source>
</evidence>
<dbReference type="CDD" id="cd02440">
    <property type="entry name" value="AdoMet_MTases"/>
    <property type="match status" value="1"/>
</dbReference>
<reference evidence="4" key="1">
    <citation type="journal article" date="2015" name="Int. J. Syst. Evol. Microbiol.">
        <title>Rhizobium alvei sp. nov., isolated from a freshwater river.</title>
        <authorList>
            <person name="Sheu S.Y."/>
            <person name="Huang H.W."/>
            <person name="Young C.C."/>
            <person name="Chen W.M."/>
        </authorList>
    </citation>
    <scope>NUCLEOTIDE SEQUENCE</scope>
    <source>
        <strain evidence="4">TNR-22</strain>
    </source>
</reference>
<dbReference type="GO" id="GO:0008168">
    <property type="term" value="F:methyltransferase activity"/>
    <property type="evidence" value="ECO:0007669"/>
    <property type="project" value="UniProtKB-KW"/>
</dbReference>
<dbReference type="SUPFAM" id="SSF53335">
    <property type="entry name" value="S-adenosyl-L-methionine-dependent methyltransferases"/>
    <property type="match status" value="1"/>
</dbReference>
<keyword evidence="5" id="KW-1185">Reference proteome</keyword>
<dbReference type="RefSeq" id="WP_304378888.1">
    <property type="nucleotide sequence ID" value="NZ_JAUOZU010000024.1"/>
</dbReference>
<comment type="caution">
    <text evidence="4">The sequence shown here is derived from an EMBL/GenBank/DDBJ whole genome shotgun (WGS) entry which is preliminary data.</text>
</comment>
<dbReference type="PROSITE" id="PS00092">
    <property type="entry name" value="N6_MTASE"/>
    <property type="match status" value="1"/>
</dbReference>
<evidence type="ECO:0000313" key="4">
    <source>
        <dbReference type="EMBL" id="MDO6966958.1"/>
    </source>
</evidence>
<organism evidence="4 5">
    <name type="scientific">Rhizobium alvei</name>
    <dbReference type="NCBI Taxonomy" id="1132659"/>
    <lineage>
        <taxon>Bacteria</taxon>
        <taxon>Pseudomonadati</taxon>
        <taxon>Pseudomonadota</taxon>
        <taxon>Alphaproteobacteria</taxon>
        <taxon>Hyphomicrobiales</taxon>
        <taxon>Rhizobiaceae</taxon>
        <taxon>Rhizobium/Agrobacterium group</taxon>
        <taxon>Rhizobium</taxon>
    </lineage>
</organism>